<evidence type="ECO:0000256" key="6">
    <source>
        <dbReference type="ARBA" id="ARBA00022989"/>
    </source>
</evidence>
<keyword evidence="10" id="KW-0804">Transcription</keyword>
<keyword evidence="9 13" id="KW-0472">Membrane</keyword>
<keyword evidence="8" id="KW-0238">DNA-binding</keyword>
<evidence type="ECO:0000259" key="14">
    <source>
        <dbReference type="PROSITE" id="PS50888"/>
    </source>
</evidence>
<evidence type="ECO:0000313" key="15">
    <source>
        <dbReference type="Ensembl" id="ENSEBUP00000024267.1"/>
    </source>
</evidence>
<protein>
    <recommendedName>
        <fullName evidence="14">BHLH domain-containing protein</fullName>
    </recommendedName>
</protein>
<dbReference type="GO" id="GO:0046983">
    <property type="term" value="F:protein dimerization activity"/>
    <property type="evidence" value="ECO:0007669"/>
    <property type="project" value="InterPro"/>
</dbReference>
<dbReference type="PROSITE" id="PS50888">
    <property type="entry name" value="BHLH"/>
    <property type="match status" value="1"/>
</dbReference>
<dbReference type="SUPFAM" id="SSF47459">
    <property type="entry name" value="HLH, helix-loop-helix DNA-binding domain"/>
    <property type="match status" value="1"/>
</dbReference>
<dbReference type="PANTHER" id="PTHR46062">
    <property type="entry name" value="STEROL REGULATORY ELEMENT-BINDING PROTEIN"/>
    <property type="match status" value="1"/>
</dbReference>
<proteinExistence type="inferred from homology"/>
<dbReference type="Proteomes" id="UP000694388">
    <property type="component" value="Unplaced"/>
</dbReference>
<evidence type="ECO:0000256" key="7">
    <source>
        <dbReference type="ARBA" id="ARBA00023015"/>
    </source>
</evidence>
<keyword evidence="7" id="KW-0805">Transcription regulation</keyword>
<evidence type="ECO:0000256" key="1">
    <source>
        <dbReference type="ARBA" id="ARBA00004123"/>
    </source>
</evidence>
<dbReference type="GeneTree" id="ENSGT00940000168984"/>
<reference evidence="15" key="1">
    <citation type="submission" date="2025-08" db="UniProtKB">
        <authorList>
            <consortium name="Ensembl"/>
        </authorList>
    </citation>
    <scope>IDENTIFICATION</scope>
</reference>
<evidence type="ECO:0000256" key="2">
    <source>
        <dbReference type="ARBA" id="ARBA00004477"/>
    </source>
</evidence>
<keyword evidence="11" id="KW-0539">Nucleus</keyword>
<dbReference type="AlphaFoldDB" id="A0A8C4R2N4"/>
<accession>A0A8C4R2N4</accession>
<comment type="similarity">
    <text evidence="12">Belongs to the SREBP family.</text>
</comment>
<keyword evidence="4 13" id="KW-0812">Transmembrane</keyword>
<dbReference type="InterPro" id="IPR036638">
    <property type="entry name" value="HLH_DNA-bd_sf"/>
</dbReference>
<dbReference type="GO" id="GO:0000978">
    <property type="term" value="F:RNA polymerase II cis-regulatory region sequence-specific DNA binding"/>
    <property type="evidence" value="ECO:0007669"/>
    <property type="project" value="TreeGrafter"/>
</dbReference>
<evidence type="ECO:0000256" key="8">
    <source>
        <dbReference type="ARBA" id="ARBA00023125"/>
    </source>
</evidence>
<dbReference type="GO" id="GO:0005634">
    <property type="term" value="C:nucleus"/>
    <property type="evidence" value="ECO:0007669"/>
    <property type="project" value="UniProtKB-SubCell"/>
</dbReference>
<dbReference type="SMART" id="SM00353">
    <property type="entry name" value="HLH"/>
    <property type="match status" value="1"/>
</dbReference>
<keyword evidence="5" id="KW-0256">Endoplasmic reticulum</keyword>
<comment type="subcellular location">
    <subcellularLocation>
        <location evidence="3">Cytoplasmic vesicle</location>
        <location evidence="3">COPII-coated vesicle membrane</location>
        <topology evidence="3">Multi-pass membrane protein</topology>
    </subcellularLocation>
    <subcellularLocation>
        <location evidence="2">Endoplasmic reticulum membrane</location>
        <topology evidence="2">Multi-pass membrane protein</topology>
    </subcellularLocation>
    <subcellularLocation>
        <location evidence="1">Nucleus</location>
    </subcellularLocation>
</comment>
<evidence type="ECO:0000256" key="3">
    <source>
        <dbReference type="ARBA" id="ARBA00004557"/>
    </source>
</evidence>
<evidence type="ECO:0000256" key="13">
    <source>
        <dbReference type="SAM" id="Phobius"/>
    </source>
</evidence>
<dbReference type="CDD" id="cd11394">
    <property type="entry name" value="bHLHzip_SREBP"/>
    <property type="match status" value="1"/>
</dbReference>
<feature type="domain" description="BHLH" evidence="14">
    <location>
        <begin position="65"/>
        <end position="115"/>
    </location>
</feature>
<keyword evidence="6 13" id="KW-1133">Transmembrane helix</keyword>
<reference evidence="15" key="2">
    <citation type="submission" date="2025-09" db="UniProtKB">
        <authorList>
            <consortium name="Ensembl"/>
        </authorList>
    </citation>
    <scope>IDENTIFICATION</scope>
</reference>
<feature type="transmembrane region" description="Helical" evidence="13">
    <location>
        <begin position="146"/>
        <end position="171"/>
    </location>
</feature>
<evidence type="ECO:0000256" key="12">
    <source>
        <dbReference type="ARBA" id="ARBA00038460"/>
    </source>
</evidence>
<evidence type="ECO:0000313" key="16">
    <source>
        <dbReference type="Proteomes" id="UP000694388"/>
    </source>
</evidence>
<dbReference type="Pfam" id="PF00010">
    <property type="entry name" value="HLH"/>
    <property type="match status" value="1"/>
</dbReference>
<evidence type="ECO:0000256" key="4">
    <source>
        <dbReference type="ARBA" id="ARBA00022692"/>
    </source>
</evidence>
<dbReference type="PANTHER" id="PTHR46062:SF1">
    <property type="entry name" value="LP12374P"/>
    <property type="match status" value="1"/>
</dbReference>
<dbReference type="Ensembl" id="ENSEBUT00000024843.1">
    <property type="protein sequence ID" value="ENSEBUP00000024267.1"/>
    <property type="gene ID" value="ENSEBUG00000014951.1"/>
</dbReference>
<sequence length="172" mass="19567">MWPSLNSCVKLQLKVFQSIKSLNTYTSMSFKAMVAGGTILLVDPERPPAAVPIASRVGHLHQPPARRSSHNAIERRYRSSINERMGELRALLAGPNSKLHKSAVLRKAVDYIRYLQEVNRRLRKQNRTLRCSLQPCGKHNILPDCFLWVVARVPLFSVFPSVCMFVCMFVCM</sequence>
<dbReference type="GO" id="GO:0000981">
    <property type="term" value="F:DNA-binding transcription factor activity, RNA polymerase II-specific"/>
    <property type="evidence" value="ECO:0007669"/>
    <property type="project" value="TreeGrafter"/>
</dbReference>
<evidence type="ECO:0000256" key="10">
    <source>
        <dbReference type="ARBA" id="ARBA00023163"/>
    </source>
</evidence>
<evidence type="ECO:0000256" key="11">
    <source>
        <dbReference type="ARBA" id="ARBA00023242"/>
    </source>
</evidence>
<organism evidence="15 16">
    <name type="scientific">Eptatretus burgeri</name>
    <name type="common">Inshore hagfish</name>
    <dbReference type="NCBI Taxonomy" id="7764"/>
    <lineage>
        <taxon>Eukaryota</taxon>
        <taxon>Metazoa</taxon>
        <taxon>Chordata</taxon>
        <taxon>Craniata</taxon>
        <taxon>Vertebrata</taxon>
        <taxon>Cyclostomata</taxon>
        <taxon>Myxini</taxon>
        <taxon>Myxiniformes</taxon>
        <taxon>Myxinidae</taxon>
        <taxon>Eptatretinae</taxon>
        <taxon>Eptatretus</taxon>
    </lineage>
</organism>
<dbReference type="GO" id="GO:0005789">
    <property type="term" value="C:endoplasmic reticulum membrane"/>
    <property type="evidence" value="ECO:0007669"/>
    <property type="project" value="UniProtKB-SubCell"/>
</dbReference>
<dbReference type="InterPro" id="IPR011598">
    <property type="entry name" value="bHLH_dom"/>
</dbReference>
<dbReference type="Gene3D" id="4.10.280.10">
    <property type="entry name" value="Helix-loop-helix DNA-binding domain"/>
    <property type="match status" value="1"/>
</dbReference>
<keyword evidence="16" id="KW-1185">Reference proteome</keyword>
<evidence type="ECO:0000256" key="9">
    <source>
        <dbReference type="ARBA" id="ARBA00023136"/>
    </source>
</evidence>
<dbReference type="GO" id="GO:0012507">
    <property type="term" value="C:ER to Golgi transport vesicle membrane"/>
    <property type="evidence" value="ECO:0007669"/>
    <property type="project" value="UniProtKB-SubCell"/>
</dbReference>
<name>A0A8C4R2N4_EPTBU</name>
<evidence type="ECO:0000256" key="5">
    <source>
        <dbReference type="ARBA" id="ARBA00022824"/>
    </source>
</evidence>